<dbReference type="InParanoid" id="A0A804LZZ9"/>
<dbReference type="EnsemblPlants" id="Zm00001eb048760_T001">
    <property type="protein sequence ID" value="Zm00001eb048760_P001"/>
    <property type="gene ID" value="Zm00001eb048760"/>
</dbReference>
<accession>A0A804LZZ9</accession>
<feature type="compositionally biased region" description="Basic residues" evidence="1">
    <location>
        <begin position="59"/>
        <end position="68"/>
    </location>
</feature>
<protein>
    <submittedName>
        <fullName evidence="2">Uncharacterized protein</fullName>
    </submittedName>
</protein>
<reference evidence="2" key="2">
    <citation type="submission" date="2019-07" db="EMBL/GenBank/DDBJ databases">
        <authorList>
            <person name="Seetharam A."/>
            <person name="Woodhouse M."/>
            <person name="Cannon E."/>
        </authorList>
    </citation>
    <scope>NUCLEOTIDE SEQUENCE [LARGE SCALE GENOMIC DNA]</scope>
    <source>
        <strain evidence="2">cv. B73</strain>
    </source>
</reference>
<reference evidence="2" key="3">
    <citation type="submission" date="2021-05" db="UniProtKB">
        <authorList>
            <consortium name="EnsemblPlants"/>
        </authorList>
    </citation>
    <scope>IDENTIFICATION</scope>
    <source>
        <strain evidence="2">cv. B73</strain>
    </source>
</reference>
<evidence type="ECO:0000256" key="1">
    <source>
        <dbReference type="SAM" id="MobiDB-lite"/>
    </source>
</evidence>
<proteinExistence type="predicted"/>
<name>A0A804LZZ9_MAIZE</name>
<sequence>MPSSPIRGGPGFRPWKTKLGNTTPSTGEAAPRSVAVAKAFAQENPQHNIRPGPRDKAHLHSRRRRPTNPHRPIQRANDASVATTVAKQRGPPPPPAEPTVPAEQRQHHAPHLPSTNPGSSRCDAPDPLACTPPQMLPEPLLPICRRHTPPLRSQILRSSPSHG</sequence>
<dbReference type="Proteomes" id="UP000007305">
    <property type="component" value="Chromosome 1"/>
</dbReference>
<reference evidence="3" key="1">
    <citation type="submission" date="2015-12" db="EMBL/GenBank/DDBJ databases">
        <title>Update maize B73 reference genome by single molecule sequencing technologies.</title>
        <authorList>
            <consortium name="Maize Genome Sequencing Project"/>
            <person name="Ware D."/>
        </authorList>
    </citation>
    <scope>NUCLEOTIDE SEQUENCE [LARGE SCALE GENOMIC DNA]</scope>
    <source>
        <strain evidence="3">cv. B73</strain>
    </source>
</reference>
<evidence type="ECO:0000313" key="2">
    <source>
        <dbReference type="EnsemblPlants" id="Zm00001eb048760_P001"/>
    </source>
</evidence>
<organism evidence="2 3">
    <name type="scientific">Zea mays</name>
    <name type="common">Maize</name>
    <dbReference type="NCBI Taxonomy" id="4577"/>
    <lineage>
        <taxon>Eukaryota</taxon>
        <taxon>Viridiplantae</taxon>
        <taxon>Streptophyta</taxon>
        <taxon>Embryophyta</taxon>
        <taxon>Tracheophyta</taxon>
        <taxon>Spermatophyta</taxon>
        <taxon>Magnoliopsida</taxon>
        <taxon>Liliopsida</taxon>
        <taxon>Poales</taxon>
        <taxon>Poaceae</taxon>
        <taxon>PACMAD clade</taxon>
        <taxon>Panicoideae</taxon>
        <taxon>Andropogonodae</taxon>
        <taxon>Andropogoneae</taxon>
        <taxon>Tripsacinae</taxon>
        <taxon>Zea</taxon>
    </lineage>
</organism>
<dbReference type="Gramene" id="Zm00001eb048760_T001">
    <property type="protein sequence ID" value="Zm00001eb048760_P001"/>
    <property type="gene ID" value="Zm00001eb048760"/>
</dbReference>
<dbReference type="AlphaFoldDB" id="A0A804LZZ9"/>
<keyword evidence="3" id="KW-1185">Reference proteome</keyword>
<feature type="region of interest" description="Disordered" evidence="1">
    <location>
        <begin position="1"/>
        <end position="163"/>
    </location>
</feature>
<evidence type="ECO:0000313" key="3">
    <source>
        <dbReference type="Proteomes" id="UP000007305"/>
    </source>
</evidence>